<organism evidence="2">
    <name type="scientific">Terrestrivirus sp</name>
    <dbReference type="NCBI Taxonomy" id="2487775"/>
    <lineage>
        <taxon>Viruses</taxon>
        <taxon>Varidnaviria</taxon>
        <taxon>Bamfordvirae</taxon>
        <taxon>Nucleocytoviricota</taxon>
        <taxon>Megaviricetes</taxon>
        <taxon>Imitervirales</taxon>
        <taxon>Mimiviridae</taxon>
        <taxon>Klosneuvirinae</taxon>
    </lineage>
</organism>
<feature type="region of interest" description="Disordered" evidence="1">
    <location>
        <begin position="106"/>
        <end position="129"/>
    </location>
</feature>
<protein>
    <submittedName>
        <fullName evidence="2">Uncharacterized protein</fullName>
    </submittedName>
</protein>
<proteinExistence type="predicted"/>
<dbReference type="EMBL" id="MK071983">
    <property type="protein sequence ID" value="AYV76361.1"/>
    <property type="molecule type" value="Genomic_DNA"/>
</dbReference>
<evidence type="ECO:0000313" key="2">
    <source>
        <dbReference type="EMBL" id="AYV76361.1"/>
    </source>
</evidence>
<accession>A0A3G4ZQU7</accession>
<reference evidence="2" key="1">
    <citation type="submission" date="2018-10" db="EMBL/GenBank/DDBJ databases">
        <title>Hidden diversity of soil giant viruses.</title>
        <authorList>
            <person name="Schulz F."/>
            <person name="Alteio L."/>
            <person name="Goudeau D."/>
            <person name="Ryan E.M."/>
            <person name="Malmstrom R.R."/>
            <person name="Blanchard J."/>
            <person name="Woyke T."/>
        </authorList>
    </citation>
    <scope>NUCLEOTIDE SEQUENCE</scope>
    <source>
        <strain evidence="2">TEV1</strain>
    </source>
</reference>
<name>A0A3G4ZQU7_9VIRU</name>
<evidence type="ECO:0000256" key="1">
    <source>
        <dbReference type="SAM" id="MobiDB-lite"/>
    </source>
</evidence>
<gene>
    <name evidence="2" type="ORF">Terrestrivirus5_183</name>
</gene>
<sequence length="165" mass="18679">MSLVESYTASQIALRQHLEYEELVQKMLALNAEELRKEEMLDVDKITSHDLLAEQVGLLLKQDQQVLTDQLFALSLALGDIDDVDFNIVHDVAHGTDVMDADVHDSEDNGEGQFSMKRQHSVGDDGFPCHKQRTDTSWKNIISMKRQHSVGDDGFPCHKQRTDES</sequence>